<dbReference type="Proteomes" id="UP000004995">
    <property type="component" value="Unassembled WGS sequence"/>
</dbReference>
<dbReference type="AlphaFoldDB" id="K3ZBH2"/>
<dbReference type="EnsemblPlants" id="KQL14033">
    <property type="protein sequence ID" value="KQL14033"/>
    <property type="gene ID" value="SETIT_023893mg"/>
</dbReference>
<accession>K3ZBH2</accession>
<reference evidence="2" key="1">
    <citation type="journal article" date="2012" name="Nat. Biotechnol.">
        <title>Reference genome sequence of the model plant Setaria.</title>
        <authorList>
            <person name="Bennetzen J.L."/>
            <person name="Schmutz J."/>
            <person name="Wang H."/>
            <person name="Percifield R."/>
            <person name="Hawkins J."/>
            <person name="Pontaroli A.C."/>
            <person name="Estep M."/>
            <person name="Feng L."/>
            <person name="Vaughn J.N."/>
            <person name="Grimwood J."/>
            <person name="Jenkins J."/>
            <person name="Barry K."/>
            <person name="Lindquist E."/>
            <person name="Hellsten U."/>
            <person name="Deshpande S."/>
            <person name="Wang X."/>
            <person name="Wu X."/>
            <person name="Mitros T."/>
            <person name="Triplett J."/>
            <person name="Yang X."/>
            <person name="Ye C.Y."/>
            <person name="Mauro-Herrera M."/>
            <person name="Wang L."/>
            <person name="Li P."/>
            <person name="Sharma M."/>
            <person name="Sharma R."/>
            <person name="Ronald P.C."/>
            <person name="Panaud O."/>
            <person name="Kellogg E.A."/>
            <person name="Brutnell T.P."/>
            <person name="Doust A.N."/>
            <person name="Tuskan G.A."/>
            <person name="Rokhsar D."/>
            <person name="Devos K.M."/>
        </authorList>
    </citation>
    <scope>NUCLEOTIDE SEQUENCE [LARGE SCALE GENOMIC DNA]</scope>
    <source>
        <strain evidence="2">cv. Yugu1</strain>
    </source>
</reference>
<name>K3ZBH2_SETIT</name>
<dbReference type="Gramene" id="KQL14033">
    <property type="protein sequence ID" value="KQL14033"/>
    <property type="gene ID" value="SETIT_023893mg"/>
</dbReference>
<organism evidence="1 2">
    <name type="scientific">Setaria italica</name>
    <name type="common">Foxtail millet</name>
    <name type="synonym">Panicum italicum</name>
    <dbReference type="NCBI Taxonomy" id="4555"/>
    <lineage>
        <taxon>Eukaryota</taxon>
        <taxon>Viridiplantae</taxon>
        <taxon>Streptophyta</taxon>
        <taxon>Embryophyta</taxon>
        <taxon>Tracheophyta</taxon>
        <taxon>Spermatophyta</taxon>
        <taxon>Magnoliopsida</taxon>
        <taxon>Liliopsida</taxon>
        <taxon>Poales</taxon>
        <taxon>Poaceae</taxon>
        <taxon>PACMAD clade</taxon>
        <taxon>Panicoideae</taxon>
        <taxon>Panicodae</taxon>
        <taxon>Paniceae</taxon>
        <taxon>Cenchrinae</taxon>
        <taxon>Setaria</taxon>
    </lineage>
</organism>
<reference evidence="1" key="2">
    <citation type="submission" date="2018-08" db="UniProtKB">
        <authorList>
            <consortium name="EnsemblPlants"/>
        </authorList>
    </citation>
    <scope>IDENTIFICATION</scope>
    <source>
        <strain evidence="1">Yugu1</strain>
    </source>
</reference>
<sequence>MQDLRHRSANHATLYMPTRTKLNDPLSIMPAHKRPPHWCPPDSFQELPFLWLGVKQNICGMLRLVIYIMYI</sequence>
<evidence type="ECO:0000313" key="2">
    <source>
        <dbReference type="Proteomes" id="UP000004995"/>
    </source>
</evidence>
<dbReference type="InParanoid" id="K3ZBH2"/>
<protein>
    <submittedName>
        <fullName evidence="1">Uncharacterized protein</fullName>
    </submittedName>
</protein>
<dbReference type="EMBL" id="AGNK02001504">
    <property type="status" value="NOT_ANNOTATED_CDS"/>
    <property type="molecule type" value="Genomic_DNA"/>
</dbReference>
<dbReference type="HOGENOM" id="CLU_2744827_0_0_1"/>
<keyword evidence="2" id="KW-1185">Reference proteome</keyword>
<proteinExistence type="predicted"/>
<evidence type="ECO:0000313" key="1">
    <source>
        <dbReference type="EnsemblPlants" id="KQL14033"/>
    </source>
</evidence>